<keyword evidence="1" id="KW-0732">Signal</keyword>
<accession>A0A6J6HYL9</accession>
<reference evidence="2" key="1">
    <citation type="submission" date="2020-05" db="EMBL/GenBank/DDBJ databases">
        <authorList>
            <person name="Chiriac C."/>
            <person name="Salcher M."/>
            <person name="Ghai R."/>
            <person name="Kavagutti S V."/>
        </authorList>
    </citation>
    <scope>NUCLEOTIDE SEQUENCE</scope>
</reference>
<proteinExistence type="predicted"/>
<dbReference type="InterPro" id="IPR012640">
    <property type="entry name" value="Membr_lipoprot_lipid_attach_CS"/>
</dbReference>
<dbReference type="Pfam" id="PF08139">
    <property type="entry name" value="LPAM_1"/>
    <property type="match status" value="1"/>
</dbReference>
<name>A0A6J6HYL9_9ZZZZ</name>
<evidence type="ECO:0000313" key="2">
    <source>
        <dbReference type="EMBL" id="CAB4617643.1"/>
    </source>
</evidence>
<dbReference type="EMBL" id="CAEZUX010000089">
    <property type="protein sequence ID" value="CAB4617643.1"/>
    <property type="molecule type" value="Genomic_DNA"/>
</dbReference>
<gene>
    <name evidence="2" type="ORF">UFOPK1874_00818</name>
</gene>
<evidence type="ECO:0000256" key="1">
    <source>
        <dbReference type="ARBA" id="ARBA00022729"/>
    </source>
</evidence>
<dbReference type="AlphaFoldDB" id="A0A6J6HYL9"/>
<protein>
    <submittedName>
        <fullName evidence="2">Unannotated protein</fullName>
    </submittedName>
</protein>
<sequence>MKKPLLVLVLVTVLSACQVGSETALRQDLEQKFPTDNSTLEIAPIGWYKGAVDDPLMTWDEANSFLKDLKIDGKKGWRLPTGYEMSSLCDSVDTECSLGGEFDETGFWWLATTIPNSEFAAVISPSHERSFVLRAEKLRFRPVNGQLDPDYDRTSILGTDLEDIVRGGCFNQTKDTASVAWMKTCSDWGFCDRIVGPCVLDISKVVKDRERTLVAVATPKSIDTYEFLSTGEWVRIASQVFDWIIDPKSDMQLEYERVEAEIGLTDFSRDGLSDLAIRVGPPGISGQSMDLAVFRWNPDKGGWVPEKFPDPNVENRLGSLVPNPKMLRWGHVDGPDVYENFGYFETGNFLDDVSLHYRWVNGRFRYMGEVGDVASQQCLLCPAGGGT</sequence>
<organism evidence="2">
    <name type="scientific">freshwater metagenome</name>
    <dbReference type="NCBI Taxonomy" id="449393"/>
    <lineage>
        <taxon>unclassified sequences</taxon>
        <taxon>metagenomes</taxon>
        <taxon>ecological metagenomes</taxon>
    </lineage>
</organism>
<dbReference type="PROSITE" id="PS51257">
    <property type="entry name" value="PROKAR_LIPOPROTEIN"/>
    <property type="match status" value="1"/>
</dbReference>